<dbReference type="AlphaFoldDB" id="A0AA95EXN4"/>
<keyword evidence="1" id="KW-0812">Transmembrane</keyword>
<reference evidence="2" key="1">
    <citation type="submission" date="2023-03" db="EMBL/GenBank/DDBJ databases">
        <title>Andean soil-derived lignocellulolytic bacterial consortium as a source of novel taxa and putative plastic-active enzymes.</title>
        <authorList>
            <person name="Diaz-Garcia L."/>
            <person name="Chuvochina M."/>
            <person name="Feuerriegel G."/>
            <person name="Bunk B."/>
            <person name="Sproer C."/>
            <person name="Streit W.R."/>
            <person name="Rodriguez L.M."/>
            <person name="Overmann J."/>
            <person name="Jimenez D.J."/>
        </authorList>
    </citation>
    <scope>NUCLEOTIDE SEQUENCE</scope>
    <source>
        <strain evidence="2">MAG 2441</strain>
    </source>
</reference>
<evidence type="ECO:0000313" key="3">
    <source>
        <dbReference type="Proteomes" id="UP001178662"/>
    </source>
</evidence>
<proteinExistence type="predicted"/>
<dbReference type="EMBL" id="CP119317">
    <property type="protein sequence ID" value="WEK54724.1"/>
    <property type="molecule type" value="Genomic_DNA"/>
</dbReference>
<feature type="transmembrane region" description="Helical" evidence="1">
    <location>
        <begin position="105"/>
        <end position="122"/>
    </location>
</feature>
<feature type="transmembrane region" description="Helical" evidence="1">
    <location>
        <begin position="68"/>
        <end position="85"/>
    </location>
</feature>
<evidence type="ECO:0000313" key="2">
    <source>
        <dbReference type="EMBL" id="WEK54724.1"/>
    </source>
</evidence>
<organism evidence="2 3">
    <name type="scientific">Candidatus Cohnella colombiensis</name>
    <dbReference type="NCBI Taxonomy" id="3121368"/>
    <lineage>
        <taxon>Bacteria</taxon>
        <taxon>Bacillati</taxon>
        <taxon>Bacillota</taxon>
        <taxon>Bacilli</taxon>
        <taxon>Bacillales</taxon>
        <taxon>Paenibacillaceae</taxon>
        <taxon>Cohnella</taxon>
    </lineage>
</organism>
<feature type="transmembrane region" description="Helical" evidence="1">
    <location>
        <begin position="43"/>
        <end position="61"/>
    </location>
</feature>
<protein>
    <submittedName>
        <fullName evidence="2">Uncharacterized protein</fullName>
    </submittedName>
</protein>
<keyword evidence="3" id="KW-1185">Reference proteome</keyword>
<gene>
    <name evidence="2" type="ORF">P0Y55_01195</name>
</gene>
<accession>A0AA95EXN4</accession>
<feature type="transmembrane region" description="Helical" evidence="1">
    <location>
        <begin position="12"/>
        <end position="31"/>
    </location>
</feature>
<keyword evidence="1" id="KW-0472">Membrane</keyword>
<dbReference type="Proteomes" id="UP001178662">
    <property type="component" value="Chromosome"/>
</dbReference>
<name>A0AA95EXN4_9BACL</name>
<keyword evidence="1" id="KW-1133">Transmembrane helix</keyword>
<evidence type="ECO:0000256" key="1">
    <source>
        <dbReference type="SAM" id="Phobius"/>
    </source>
</evidence>
<sequence length="124" mass="13717">MKFNFNSWNLGGKSIFISACLAIVSLFFNWVEFSFISQNGIEQDAYLFLAVFIYPVLVLLQEKPLNQIIGYICAVIGVICGIAYINAKSTTLFGTTINASGTGPYIFIVACILLAFGTYKYARK</sequence>